<dbReference type="GO" id="GO:0005886">
    <property type="term" value="C:plasma membrane"/>
    <property type="evidence" value="ECO:0007669"/>
    <property type="project" value="UniProtKB-SubCell"/>
</dbReference>
<dbReference type="PANTHER" id="PTHR30572">
    <property type="entry name" value="MEMBRANE COMPONENT OF TRANSPORTER-RELATED"/>
    <property type="match status" value="1"/>
</dbReference>
<organism evidence="9 10">
    <name type="scientific">Odoribacter splanchnicus</name>
    <dbReference type="NCBI Taxonomy" id="28118"/>
    <lineage>
        <taxon>Bacteria</taxon>
        <taxon>Pseudomonadati</taxon>
        <taxon>Bacteroidota</taxon>
        <taxon>Bacteroidia</taxon>
        <taxon>Bacteroidales</taxon>
        <taxon>Odoribacteraceae</taxon>
        <taxon>Odoribacter</taxon>
    </lineage>
</organism>
<evidence type="ECO:0000259" key="7">
    <source>
        <dbReference type="Pfam" id="PF02687"/>
    </source>
</evidence>
<evidence type="ECO:0000313" key="10">
    <source>
        <dbReference type="Proteomes" id="UP000284243"/>
    </source>
</evidence>
<proteinExistence type="predicted"/>
<dbReference type="InterPro" id="IPR025857">
    <property type="entry name" value="MacB_PCD"/>
</dbReference>
<dbReference type="RefSeq" id="WP_118159881.1">
    <property type="nucleotide sequence ID" value="NZ_QRYC01000001.1"/>
</dbReference>
<dbReference type="Pfam" id="PF02687">
    <property type="entry name" value="FtsX"/>
    <property type="match status" value="2"/>
</dbReference>
<dbReference type="PANTHER" id="PTHR30572:SF18">
    <property type="entry name" value="ABC-TYPE MACROLIDE FAMILY EXPORT SYSTEM PERMEASE COMPONENT 2"/>
    <property type="match status" value="1"/>
</dbReference>
<feature type="transmembrane region" description="Helical" evidence="6">
    <location>
        <begin position="757"/>
        <end position="780"/>
    </location>
</feature>
<evidence type="ECO:0008006" key="11">
    <source>
        <dbReference type="Google" id="ProtNLM"/>
    </source>
</evidence>
<keyword evidence="4 6" id="KW-1133">Transmembrane helix</keyword>
<gene>
    <name evidence="9" type="ORF">DWW57_01480</name>
</gene>
<dbReference type="EMBL" id="QRYC01000001">
    <property type="protein sequence ID" value="RGU59087.1"/>
    <property type="molecule type" value="Genomic_DNA"/>
</dbReference>
<feature type="domain" description="ABC3 transporter permease C-terminal" evidence="7">
    <location>
        <begin position="272"/>
        <end position="386"/>
    </location>
</feature>
<dbReference type="InterPro" id="IPR003838">
    <property type="entry name" value="ABC3_permease_C"/>
</dbReference>
<feature type="transmembrane region" description="Helical" evidence="6">
    <location>
        <begin position="21"/>
        <end position="45"/>
    </location>
</feature>
<evidence type="ECO:0000313" key="9">
    <source>
        <dbReference type="EMBL" id="RGU59087.1"/>
    </source>
</evidence>
<evidence type="ECO:0000256" key="5">
    <source>
        <dbReference type="ARBA" id="ARBA00023136"/>
    </source>
</evidence>
<feature type="transmembrane region" description="Helical" evidence="6">
    <location>
        <begin position="355"/>
        <end position="379"/>
    </location>
</feature>
<evidence type="ECO:0000256" key="3">
    <source>
        <dbReference type="ARBA" id="ARBA00022692"/>
    </source>
</evidence>
<accession>A0A412TZ85</accession>
<reference evidence="9 10" key="1">
    <citation type="submission" date="2018-08" db="EMBL/GenBank/DDBJ databases">
        <title>A genome reference for cultivated species of the human gut microbiota.</title>
        <authorList>
            <person name="Zou Y."/>
            <person name="Xue W."/>
            <person name="Luo G."/>
        </authorList>
    </citation>
    <scope>NUCLEOTIDE SEQUENCE [LARGE SCALE GENOMIC DNA]</scope>
    <source>
        <strain evidence="9 10">AF16-14</strain>
    </source>
</reference>
<comment type="subcellular location">
    <subcellularLocation>
        <location evidence="1">Cell membrane</location>
        <topology evidence="1">Multi-pass membrane protein</topology>
    </subcellularLocation>
</comment>
<feature type="transmembrane region" description="Helical" evidence="6">
    <location>
        <begin position="676"/>
        <end position="698"/>
    </location>
</feature>
<protein>
    <recommendedName>
        <fullName evidence="11">ABC transporter permease</fullName>
    </recommendedName>
</protein>
<evidence type="ECO:0000256" key="2">
    <source>
        <dbReference type="ARBA" id="ARBA00022475"/>
    </source>
</evidence>
<dbReference type="Pfam" id="PF12704">
    <property type="entry name" value="MacB_PCD"/>
    <property type="match status" value="1"/>
</dbReference>
<evidence type="ECO:0000259" key="8">
    <source>
        <dbReference type="Pfam" id="PF12704"/>
    </source>
</evidence>
<dbReference type="Proteomes" id="UP000284243">
    <property type="component" value="Unassembled WGS sequence"/>
</dbReference>
<dbReference type="AlphaFoldDB" id="A0A412TZ85"/>
<feature type="transmembrane region" description="Helical" evidence="6">
    <location>
        <begin position="719"/>
        <end position="745"/>
    </location>
</feature>
<evidence type="ECO:0000256" key="6">
    <source>
        <dbReference type="SAM" id="Phobius"/>
    </source>
</evidence>
<keyword evidence="3 6" id="KW-0812">Transmembrane</keyword>
<dbReference type="InterPro" id="IPR050250">
    <property type="entry name" value="Macrolide_Exporter_MacB"/>
</dbReference>
<dbReference type="GO" id="GO:0022857">
    <property type="term" value="F:transmembrane transporter activity"/>
    <property type="evidence" value="ECO:0007669"/>
    <property type="project" value="TreeGrafter"/>
</dbReference>
<feature type="transmembrane region" description="Helical" evidence="6">
    <location>
        <begin position="268"/>
        <end position="288"/>
    </location>
</feature>
<comment type="caution">
    <text evidence="9">The sequence shown here is derived from an EMBL/GenBank/DDBJ whole genome shotgun (WGS) entry which is preliminary data.</text>
</comment>
<feature type="transmembrane region" description="Helical" evidence="6">
    <location>
        <begin position="322"/>
        <end position="343"/>
    </location>
</feature>
<evidence type="ECO:0000256" key="4">
    <source>
        <dbReference type="ARBA" id="ARBA00022989"/>
    </source>
</evidence>
<feature type="domain" description="MacB-like periplasmic core" evidence="8">
    <location>
        <begin position="23"/>
        <end position="223"/>
    </location>
</feature>
<keyword evidence="5 6" id="KW-0472">Membrane</keyword>
<feature type="domain" description="ABC3 transporter permease C-terminal" evidence="7">
    <location>
        <begin position="676"/>
        <end position="788"/>
    </location>
</feature>
<sequence>MMYSIPERILFAFRALKSNRLCSCISILGLGLGLACFIVIVKYVWLEYTTDTAQRNYHRIYCTVSQASEIDIPCLSEIINCSDRLADYPEVEARTRVSAFDGEQLSVENRLYKADVLFTGFGFFQVFDFPLVVGDTATALQQTTDMLLTRSFARKMFGEQDPLGKKIQFRNKDYTVTGILKDIPVNSSFRFDVLIPDRPEFSRMMSEFIVLKEKVGIQSVKEKLLPEKFYGSQHFNYDFIPFEGLYFNTGIVSDVFTLLRHGNKHSLMILWIAGWVILSISLVNYMNIYQVALLRRNRELGVKKVLGEGSPNLWLDFWLENIIMVTGGVILAVVVIGVLAGWIEQEMGLPVRMDIRFDSFLCVGILLLVPGIVSLYSLWKYRKLQPAMAVKTSGVSKSQNFTRHLLLGIQYVMTLIMLIVSFYFIRQLDFMLNKDLGINQENIVHAKLFKSLPIESLWVEDATERENRWKKEKARQDQHRERIDYVIDEIQKCPYIQQSCSGQSLLDGGSMPWKNTRGGGDYISCRLVGLTPEYLTLYGLKLKEGRFFDLEKDKDREEKVVLNETALKMFGFTSLEEAELESQYWGKGWKVIGVVEDFRVDHLAVPIAPMIMVYFDDREDCPYQMQMTKGKEKEVISLLNTLYQKTQEPGELEYYFFEDEVRALYTKDKKMAEVTIIFTLLAIFISSIGLFGFAYFDIRQRFREIGIRKVNGATPHEILLLLFRRFIVLILGSFVVAVPIAWWVIEIYRENFIECASLAWWLFAAAFLITGGVAFFTLLWQSRKAALANPVKALKNE</sequence>
<evidence type="ECO:0000256" key="1">
    <source>
        <dbReference type="ARBA" id="ARBA00004651"/>
    </source>
</evidence>
<feature type="transmembrane region" description="Helical" evidence="6">
    <location>
        <begin position="405"/>
        <end position="425"/>
    </location>
</feature>
<keyword evidence="2" id="KW-1003">Cell membrane</keyword>
<name>A0A412TZ85_9BACT</name>